<name>A0A2M4DK15_ANODA</name>
<feature type="region of interest" description="Disordered" evidence="1">
    <location>
        <begin position="52"/>
        <end position="85"/>
    </location>
</feature>
<reference evidence="3" key="1">
    <citation type="submission" date="2018-01" db="EMBL/GenBank/DDBJ databases">
        <title>An insight into the sialome of Amazonian anophelines.</title>
        <authorList>
            <person name="Ribeiro J.M."/>
            <person name="Scarpassa V."/>
            <person name="Calvo E."/>
        </authorList>
    </citation>
    <scope>NUCLEOTIDE SEQUENCE</scope>
</reference>
<feature type="signal peptide" evidence="2">
    <location>
        <begin position="1"/>
        <end position="24"/>
    </location>
</feature>
<dbReference type="AlphaFoldDB" id="A0A2M4DK15"/>
<feature type="compositionally biased region" description="Basic residues" evidence="1">
    <location>
        <begin position="61"/>
        <end position="79"/>
    </location>
</feature>
<sequence length="174" mass="19045">MSGYLKTILLLLLLLHHPRNPGHHQKEEVFRFLLAILSSYERSGLELLNGQVTHNQSPTPLHHRRRRHHHDLNQRKHGRAGQSASGAASIVERLSHGIGSLSVAQLPGLGEVGQSGGQQSAVLPNQLLPDERRRLSARWFASSHEGSARADGHRCSGVRVCAVLCSGCSPFRGC</sequence>
<keyword evidence="2" id="KW-0732">Signal</keyword>
<evidence type="ECO:0000313" key="3">
    <source>
        <dbReference type="EMBL" id="MBW77528.1"/>
    </source>
</evidence>
<feature type="chain" id="PRO_5014863217" evidence="2">
    <location>
        <begin position="25"/>
        <end position="174"/>
    </location>
</feature>
<evidence type="ECO:0000256" key="2">
    <source>
        <dbReference type="SAM" id="SignalP"/>
    </source>
</evidence>
<organism evidence="3">
    <name type="scientific">Anopheles darlingi</name>
    <name type="common">Mosquito</name>
    <dbReference type="NCBI Taxonomy" id="43151"/>
    <lineage>
        <taxon>Eukaryota</taxon>
        <taxon>Metazoa</taxon>
        <taxon>Ecdysozoa</taxon>
        <taxon>Arthropoda</taxon>
        <taxon>Hexapoda</taxon>
        <taxon>Insecta</taxon>
        <taxon>Pterygota</taxon>
        <taxon>Neoptera</taxon>
        <taxon>Endopterygota</taxon>
        <taxon>Diptera</taxon>
        <taxon>Nematocera</taxon>
        <taxon>Culicoidea</taxon>
        <taxon>Culicidae</taxon>
        <taxon>Anophelinae</taxon>
        <taxon>Anopheles</taxon>
    </lineage>
</organism>
<proteinExistence type="predicted"/>
<dbReference type="EMBL" id="GGFL01013350">
    <property type="protein sequence ID" value="MBW77528.1"/>
    <property type="molecule type" value="Transcribed_RNA"/>
</dbReference>
<evidence type="ECO:0000256" key="1">
    <source>
        <dbReference type="SAM" id="MobiDB-lite"/>
    </source>
</evidence>
<accession>A0A2M4DK15</accession>
<protein>
    <submittedName>
        <fullName evidence="3">Putative secreted protein</fullName>
    </submittedName>
</protein>